<keyword evidence="3" id="KW-1185">Reference proteome</keyword>
<dbReference type="OrthoDB" id="9815759at2"/>
<gene>
    <name evidence="2" type="ORF">SAMN02746089_02179</name>
</gene>
<protein>
    <submittedName>
        <fullName evidence="2">Uroporphyrinogen decarboxylase (URO-D)</fullName>
    </submittedName>
</protein>
<name>A0A1M5CRU4_9THEO</name>
<dbReference type="Pfam" id="PF01208">
    <property type="entry name" value="URO-D"/>
    <property type="match status" value="1"/>
</dbReference>
<dbReference type="InterPro" id="IPR000257">
    <property type="entry name" value="Uroporphyrinogen_deCOase"/>
</dbReference>
<dbReference type="SUPFAM" id="SSF51726">
    <property type="entry name" value="UROD/MetE-like"/>
    <property type="match status" value="1"/>
</dbReference>
<dbReference type="Gene3D" id="3.20.20.210">
    <property type="match status" value="1"/>
</dbReference>
<dbReference type="PANTHER" id="PTHR47099:SF1">
    <property type="entry name" value="METHYLCOBAMIDE:COM METHYLTRANSFERASE MTBA"/>
    <property type="match status" value="1"/>
</dbReference>
<dbReference type="STRING" id="1121256.SAMN02746089_02179"/>
<evidence type="ECO:0000313" key="2">
    <source>
        <dbReference type="EMBL" id="SHF57445.1"/>
    </source>
</evidence>
<dbReference type="AlphaFoldDB" id="A0A1M5CRU4"/>
<reference evidence="2 3" key="1">
    <citation type="submission" date="2016-11" db="EMBL/GenBank/DDBJ databases">
        <authorList>
            <person name="Jaros S."/>
            <person name="Januszkiewicz K."/>
            <person name="Wedrychowicz H."/>
        </authorList>
    </citation>
    <scope>NUCLEOTIDE SEQUENCE [LARGE SCALE GENOMIC DNA]</scope>
    <source>
        <strain evidence="2 3">DSM 17918</strain>
    </source>
</reference>
<dbReference type="GO" id="GO:0006779">
    <property type="term" value="P:porphyrin-containing compound biosynthetic process"/>
    <property type="evidence" value="ECO:0007669"/>
    <property type="project" value="InterPro"/>
</dbReference>
<dbReference type="GO" id="GO:0004853">
    <property type="term" value="F:uroporphyrinogen decarboxylase activity"/>
    <property type="evidence" value="ECO:0007669"/>
    <property type="project" value="InterPro"/>
</dbReference>
<dbReference type="Proteomes" id="UP000184088">
    <property type="component" value="Unassembled WGS sequence"/>
</dbReference>
<proteinExistence type="predicted"/>
<dbReference type="InterPro" id="IPR052024">
    <property type="entry name" value="Methanogen_methyltrans"/>
</dbReference>
<evidence type="ECO:0000259" key="1">
    <source>
        <dbReference type="Pfam" id="PF01208"/>
    </source>
</evidence>
<accession>A0A1M5CRU4</accession>
<sequence length="376" mass="44232">MTLRDMYIKALTFEDVDKIPLIPGYPRESTLKRWYTQGLKKGENYFDALCSILGIEYPKAQNQVSIGVIFKMIPEFKEEILEHKNGHYIVRDWMGAITEISDEYDFTYIREAKDFVTRKWHKFPVENYRDWEDMKWRYDINTPGRFPEDFFQRCEILRNRDYPLILNINGPFWQLREWCGFENLCIFMIDKPDFVREMATFWGDFVSNMLDKILPYISIDKVIISEDMAYKGHSMISPKMVYEYLVPVYNEWILRLKKYNCPIISIDSDGYIAELLPIWIEVGINCTEPVEVAAGNDIVQYRKLYGRKMAFIGGIDKRAIAKGGKVMKEEVMRVVPPLLKDGGYIPSCDHGVPPDISWPNYVEYTRLLAKLTGWLS</sequence>
<organism evidence="2 3">
    <name type="scientific">Caldanaerobius fijiensis DSM 17918</name>
    <dbReference type="NCBI Taxonomy" id="1121256"/>
    <lineage>
        <taxon>Bacteria</taxon>
        <taxon>Bacillati</taxon>
        <taxon>Bacillota</taxon>
        <taxon>Clostridia</taxon>
        <taxon>Thermoanaerobacterales</taxon>
        <taxon>Thermoanaerobacteraceae</taxon>
        <taxon>Caldanaerobius</taxon>
    </lineage>
</organism>
<dbReference type="RefSeq" id="WP_073345218.1">
    <property type="nucleotide sequence ID" value="NZ_FQVH01000030.1"/>
</dbReference>
<dbReference type="EMBL" id="FQVH01000030">
    <property type="protein sequence ID" value="SHF57445.1"/>
    <property type="molecule type" value="Genomic_DNA"/>
</dbReference>
<dbReference type="InterPro" id="IPR038071">
    <property type="entry name" value="UROD/MetE-like_sf"/>
</dbReference>
<dbReference type="PANTHER" id="PTHR47099">
    <property type="entry name" value="METHYLCOBAMIDE:COM METHYLTRANSFERASE MTBA"/>
    <property type="match status" value="1"/>
</dbReference>
<evidence type="ECO:0000313" key="3">
    <source>
        <dbReference type="Proteomes" id="UP000184088"/>
    </source>
</evidence>
<feature type="domain" description="Uroporphyrinogen decarboxylase (URO-D)" evidence="1">
    <location>
        <begin position="130"/>
        <end position="358"/>
    </location>
</feature>